<dbReference type="PANTHER" id="PTHR35784">
    <property type="entry name" value="MEDIATOR OF RNA POLYMERASE II TRANSCRIPTION SUBUNIT 5"/>
    <property type="match status" value="1"/>
</dbReference>
<keyword evidence="6" id="KW-0804">Transcription</keyword>
<evidence type="ECO:0000256" key="5">
    <source>
        <dbReference type="ARBA" id="ARBA00023159"/>
    </source>
</evidence>
<dbReference type="GO" id="GO:0003712">
    <property type="term" value="F:transcription coregulator activity"/>
    <property type="evidence" value="ECO:0007669"/>
    <property type="project" value="InterPro"/>
</dbReference>
<keyword evidence="5" id="KW-0010">Activator</keyword>
<keyword evidence="4" id="KW-0805">Transcription regulation</keyword>
<evidence type="ECO:0000256" key="8">
    <source>
        <dbReference type="ARBA" id="ARBA00031256"/>
    </source>
</evidence>
<dbReference type="PANTHER" id="PTHR35784:SF1">
    <property type="entry name" value="MEDIATOR OF RNA POLYMERASE II TRANSCRIPTION SUBUNIT 5"/>
    <property type="match status" value="1"/>
</dbReference>
<dbReference type="GO" id="GO:0016592">
    <property type="term" value="C:mediator complex"/>
    <property type="evidence" value="ECO:0007669"/>
    <property type="project" value="InterPro"/>
</dbReference>
<dbReference type="GO" id="GO:0006357">
    <property type="term" value="P:regulation of transcription by RNA polymerase II"/>
    <property type="evidence" value="ECO:0007669"/>
    <property type="project" value="InterPro"/>
</dbReference>
<comment type="subcellular location">
    <subcellularLocation>
        <location evidence="1">Nucleus</location>
    </subcellularLocation>
</comment>
<dbReference type="Proteomes" id="UP001219525">
    <property type="component" value="Unassembled WGS sequence"/>
</dbReference>
<evidence type="ECO:0000256" key="2">
    <source>
        <dbReference type="ARBA" id="ARBA00008782"/>
    </source>
</evidence>
<dbReference type="AlphaFoldDB" id="A0AAD6YP58"/>
<dbReference type="InterPro" id="IPR014801">
    <property type="entry name" value="Mediator_Med5_fun"/>
</dbReference>
<evidence type="ECO:0000256" key="7">
    <source>
        <dbReference type="ARBA" id="ARBA00023242"/>
    </source>
</evidence>
<evidence type="ECO:0000313" key="10">
    <source>
        <dbReference type="Proteomes" id="UP001219525"/>
    </source>
</evidence>
<reference evidence="9" key="1">
    <citation type="submission" date="2023-03" db="EMBL/GenBank/DDBJ databases">
        <title>Massive genome expansion in bonnet fungi (Mycena s.s.) driven by repeated elements and novel gene families across ecological guilds.</title>
        <authorList>
            <consortium name="Lawrence Berkeley National Laboratory"/>
            <person name="Harder C.B."/>
            <person name="Miyauchi S."/>
            <person name="Viragh M."/>
            <person name="Kuo A."/>
            <person name="Thoen E."/>
            <person name="Andreopoulos B."/>
            <person name="Lu D."/>
            <person name="Skrede I."/>
            <person name="Drula E."/>
            <person name="Henrissat B."/>
            <person name="Morin E."/>
            <person name="Kohler A."/>
            <person name="Barry K."/>
            <person name="LaButti K."/>
            <person name="Morin E."/>
            <person name="Salamov A."/>
            <person name="Lipzen A."/>
            <person name="Mereny Z."/>
            <person name="Hegedus B."/>
            <person name="Baldrian P."/>
            <person name="Stursova M."/>
            <person name="Weitz H."/>
            <person name="Taylor A."/>
            <person name="Grigoriev I.V."/>
            <person name="Nagy L.G."/>
            <person name="Martin F."/>
            <person name="Kauserud H."/>
        </authorList>
    </citation>
    <scope>NUCLEOTIDE SEQUENCE</scope>
    <source>
        <strain evidence="9">9144</strain>
    </source>
</reference>
<gene>
    <name evidence="9" type="ORF">GGX14DRAFT_348768</name>
</gene>
<dbReference type="EMBL" id="JARJCW010000004">
    <property type="protein sequence ID" value="KAJ7225445.1"/>
    <property type="molecule type" value="Genomic_DNA"/>
</dbReference>
<evidence type="ECO:0000313" key="9">
    <source>
        <dbReference type="EMBL" id="KAJ7225445.1"/>
    </source>
</evidence>
<comment type="caution">
    <text evidence="9">The sequence shown here is derived from an EMBL/GenBank/DDBJ whole genome shotgun (WGS) entry which is preliminary data.</text>
</comment>
<protein>
    <recommendedName>
        <fullName evidence="3">Mediator of RNA polymerase II transcription subunit 5</fullName>
    </recommendedName>
    <alternativeName>
        <fullName evidence="8">Mediator complex subunit 5</fullName>
    </alternativeName>
</protein>
<proteinExistence type="inferred from homology"/>
<organism evidence="9 10">
    <name type="scientific">Mycena pura</name>
    <dbReference type="NCBI Taxonomy" id="153505"/>
    <lineage>
        <taxon>Eukaryota</taxon>
        <taxon>Fungi</taxon>
        <taxon>Dikarya</taxon>
        <taxon>Basidiomycota</taxon>
        <taxon>Agaricomycotina</taxon>
        <taxon>Agaricomycetes</taxon>
        <taxon>Agaricomycetidae</taxon>
        <taxon>Agaricales</taxon>
        <taxon>Marasmiineae</taxon>
        <taxon>Mycenaceae</taxon>
        <taxon>Mycena</taxon>
    </lineage>
</organism>
<keyword evidence="7" id="KW-0539">Nucleus</keyword>
<keyword evidence="10" id="KW-1185">Reference proteome</keyword>
<evidence type="ECO:0000256" key="1">
    <source>
        <dbReference type="ARBA" id="ARBA00004123"/>
    </source>
</evidence>
<name>A0AAD6YP58_9AGAR</name>
<accession>A0AAD6YP58</accession>
<comment type="similarity">
    <text evidence="2">Belongs to the Mediator complex subunit 5 family.</text>
</comment>
<evidence type="ECO:0000256" key="4">
    <source>
        <dbReference type="ARBA" id="ARBA00023015"/>
    </source>
</evidence>
<evidence type="ECO:0000256" key="6">
    <source>
        <dbReference type="ARBA" id="ARBA00023163"/>
    </source>
</evidence>
<sequence>MSLDDLTRNSFQSGISPQKWISLCKMFLAKQSIFDSPQLTQRALSNSVLVLYRSFPGDPVLQEYLKIALQTGKLSIAIFVSTLLSAARSTELHAPATLDMLCRIALDTHYSSGLSSAALSYYDSPVTVSNTLQDALALLRVAHELPMSHFHQLTTSASELVALLFSSADISQVPPSQCIVLLGDANSMLTLSSISQNVRQVLESFTLSLGLLVGDEAKASNTPDAHLMHNFHLALGKSDSIGSSNTDTVSCSLTLGYLLSHRADEFGAGSGTDPGALLVSMFRRNSWAPPVFYTQLLLSAFICLSESASVSPLIWRAFIVGRLPYILISFEKILNSDGATPENWASSHANYFILLIALFSEGGPTSGCNLRSTASRILVRDFLRQLLLCGLLDQTFVLTMDPTFSNDTTVYMQSEAQAELGDLDAYFSSKLSPDMAFEDVRLFIERTWNDSQSHKAFSEVALRRFKISATSLDTETLSHLCRIFYLFDAALDIISLQSKISDLIFHALLCLQEFDCETVGDPQTAVSDLGDVVLFLQSTLTRFHLETDTYTSGGRSISSGFLRSTAVVHRLNDLSSDDAVAFNAWYKALFDSSSEGIEDTILRSTKPKALLRISASLFSHAIKDPNIDEDVLNNGISYFNGPLLRWTLVGVVQALTREIQLQGFSAPKHFNILQTLLLSSECPRPVKCLCGQGIVALLADKRVQNSIPPLNIDTTAMYHVVSHALGVSNGGKSSQSQTAALGSHILEHPRQAIRDAIAKARASKAPNLDLERCIKICGCEKFLRILWSELVSTANLGETDVCTRIATFALTMPRPLGSPPVLAIFLNIVLPSLISSIDSRPAGDQTVPTELLGSIVLSILTASLHLDLVFSDVSRPVLGQASVTMARRVAADLRSRAKKQSTASKMILKRLSSSQAIVANFPIFKADS</sequence>
<evidence type="ECO:0000256" key="3">
    <source>
        <dbReference type="ARBA" id="ARBA00020628"/>
    </source>
</evidence>